<gene>
    <name evidence="5" type="ORF">BJN45_11560</name>
</gene>
<evidence type="ECO:0000313" key="5">
    <source>
        <dbReference type="EMBL" id="OMG52887.1"/>
    </source>
</evidence>
<evidence type="ECO:0000313" key="6">
    <source>
        <dbReference type="Proteomes" id="UP000187526"/>
    </source>
</evidence>
<keyword evidence="6" id="KW-1185">Reference proteome</keyword>
<dbReference type="PROSITE" id="PS51318">
    <property type="entry name" value="TAT"/>
    <property type="match status" value="1"/>
</dbReference>
<dbReference type="Gene3D" id="3.40.190.10">
    <property type="entry name" value="Periplasmic binding protein-like II"/>
    <property type="match status" value="1"/>
</dbReference>
<dbReference type="InterPro" id="IPR026289">
    <property type="entry name" value="SBP_TakP-like"/>
</dbReference>
<feature type="chain" id="PRO_5010210791" evidence="4">
    <location>
        <begin position="21"/>
        <end position="384"/>
    </location>
</feature>
<dbReference type="GO" id="GO:0046872">
    <property type="term" value="F:metal ion binding"/>
    <property type="evidence" value="ECO:0007669"/>
    <property type="project" value="UniProtKB-KW"/>
</dbReference>
<dbReference type="GO" id="GO:0043177">
    <property type="term" value="F:organic acid binding"/>
    <property type="evidence" value="ECO:0007669"/>
    <property type="project" value="InterPro"/>
</dbReference>
<evidence type="ECO:0000256" key="2">
    <source>
        <dbReference type="PIRSR" id="PIRSR039026-1"/>
    </source>
</evidence>
<dbReference type="PANTHER" id="PTHR33376">
    <property type="match status" value="1"/>
</dbReference>
<keyword evidence="3" id="KW-0479">Metal-binding</keyword>
<dbReference type="InterPro" id="IPR018389">
    <property type="entry name" value="DctP_fam"/>
</dbReference>
<dbReference type="Proteomes" id="UP000187526">
    <property type="component" value="Unassembled WGS sequence"/>
</dbReference>
<organism evidence="5 6">
    <name type="scientific">Azonexus hydrophilus</name>
    <dbReference type="NCBI Taxonomy" id="418702"/>
    <lineage>
        <taxon>Bacteria</taxon>
        <taxon>Pseudomonadati</taxon>
        <taxon>Pseudomonadota</taxon>
        <taxon>Betaproteobacteria</taxon>
        <taxon>Rhodocyclales</taxon>
        <taxon>Azonexaceae</taxon>
        <taxon>Azonexus</taxon>
    </lineage>
</organism>
<feature type="binding site" evidence="2">
    <location>
        <position position="201"/>
    </location>
    <ligand>
        <name>substrate</name>
    </ligand>
</feature>
<sequence length="384" mass="42235">MQRRDFLARAALGTAAASLAACGKSETPPPASTAPVPAAPVEQAPAPVVQGALPFVRWRLTSSFPRSLDTIFGGAEVLADRVRAMTGGRFDIRVFQGGEIVPGLQAFDAVEQGTVEVAHTCSYYYVGKDKTFGFGTSMPFGMNARQMNAWIYYGGGQELLDDFYGNFNVMSFAGGNTGVQMGGWWRKTVAKPEDLKGIKMRIAGLGGAVFAELGVIPQQIAGGDIYPALERGTIDAAEWVGPYDDERLGFYKVAKNYYYPGWWEPGPMIHFFVNKTEWAKLPREYQEAFQAAAYEANVLMMARYDHQNPIALAKLLQSGVKLQQFSEPILSAAYKAAQQLYADEAAKNPGFKKVLAAYDKYRRTQNAWFSVAENRMDVFLQSQA</sequence>
<dbReference type="InterPro" id="IPR041722">
    <property type="entry name" value="TakP/all3028"/>
</dbReference>
<dbReference type="Gene3D" id="3.40.190.170">
    <property type="entry name" value="Bacterial extracellular solute-binding protein, family 7"/>
    <property type="match status" value="1"/>
</dbReference>
<keyword evidence="1 4" id="KW-0732">Signal</keyword>
<dbReference type="PANTHER" id="PTHR33376:SF5">
    <property type="entry name" value="EXTRACYTOPLASMIC SOLUTE RECEPTOR PROTEIN"/>
    <property type="match status" value="1"/>
</dbReference>
<comment type="caution">
    <text evidence="5">The sequence shown here is derived from an EMBL/GenBank/DDBJ whole genome shotgun (WGS) entry which is preliminary data.</text>
</comment>
<protein>
    <submittedName>
        <fullName evidence="5">ABC transporter substrate-binding protein</fullName>
    </submittedName>
</protein>
<evidence type="ECO:0000256" key="3">
    <source>
        <dbReference type="PIRSR" id="PIRSR039026-2"/>
    </source>
</evidence>
<feature type="binding site" evidence="3">
    <location>
        <position position="239"/>
    </location>
    <ligand>
        <name>Na(+)</name>
        <dbReference type="ChEBI" id="CHEBI:29101"/>
    </ligand>
</feature>
<feature type="binding site" evidence="2">
    <location>
        <position position="180"/>
    </location>
    <ligand>
        <name>substrate</name>
    </ligand>
</feature>
<accession>A0A1R1I2H9</accession>
<reference evidence="5 6" key="1">
    <citation type="submission" date="2016-10" db="EMBL/GenBank/DDBJ databases">
        <title>Alkaliphiles isolated from bioreactors.</title>
        <authorList>
            <person name="Salah Z."/>
            <person name="Rout S.P."/>
            <person name="Humphreys P.N."/>
        </authorList>
    </citation>
    <scope>NUCLEOTIDE SEQUENCE [LARGE SCALE GENOMIC DNA]</scope>
    <source>
        <strain evidence="5 6">ZS02</strain>
    </source>
</reference>
<dbReference type="GO" id="GO:0031317">
    <property type="term" value="C:tripartite ATP-independent periplasmic transporter complex"/>
    <property type="evidence" value="ECO:0007669"/>
    <property type="project" value="InterPro"/>
</dbReference>
<dbReference type="Pfam" id="PF03480">
    <property type="entry name" value="DctP"/>
    <property type="match status" value="1"/>
</dbReference>
<dbReference type="AlphaFoldDB" id="A0A1R1I2H9"/>
<dbReference type="NCBIfam" id="NF037995">
    <property type="entry name" value="TRAP_S1"/>
    <property type="match status" value="1"/>
</dbReference>
<dbReference type="InterPro" id="IPR019546">
    <property type="entry name" value="TAT_signal_bac_arc"/>
</dbReference>
<dbReference type="EMBL" id="MTHD01000004">
    <property type="protein sequence ID" value="OMG52887.1"/>
    <property type="molecule type" value="Genomic_DNA"/>
</dbReference>
<dbReference type="GO" id="GO:0015849">
    <property type="term" value="P:organic acid transport"/>
    <property type="evidence" value="ECO:0007669"/>
    <property type="project" value="InterPro"/>
</dbReference>
<dbReference type="PIRSF" id="PIRSF039026">
    <property type="entry name" value="SiaP"/>
    <property type="match status" value="1"/>
</dbReference>
<dbReference type="RefSeq" id="WP_076095401.1">
    <property type="nucleotide sequence ID" value="NZ_MTHD01000004.1"/>
</dbReference>
<dbReference type="InterPro" id="IPR006311">
    <property type="entry name" value="TAT_signal"/>
</dbReference>
<dbReference type="NCBIfam" id="TIGR01409">
    <property type="entry name" value="TAT_signal_seq"/>
    <property type="match status" value="1"/>
</dbReference>
<evidence type="ECO:0000256" key="4">
    <source>
        <dbReference type="SAM" id="SignalP"/>
    </source>
</evidence>
<dbReference type="STRING" id="418702.BJN45_11560"/>
<dbReference type="InterPro" id="IPR038404">
    <property type="entry name" value="TRAP_DctP_sf"/>
</dbReference>
<name>A0A1R1I2H9_9RHOO</name>
<dbReference type="CDD" id="cd13682">
    <property type="entry name" value="PBP2_TRAP_alpha-ketoacid"/>
    <property type="match status" value="1"/>
</dbReference>
<dbReference type="GO" id="GO:0055085">
    <property type="term" value="P:transmembrane transport"/>
    <property type="evidence" value="ECO:0007669"/>
    <property type="project" value="InterPro"/>
</dbReference>
<dbReference type="PROSITE" id="PS51257">
    <property type="entry name" value="PROKAR_LIPOPROTEIN"/>
    <property type="match status" value="1"/>
</dbReference>
<dbReference type="OrthoDB" id="9769667at2"/>
<feature type="signal peptide" evidence="4">
    <location>
        <begin position="1"/>
        <end position="20"/>
    </location>
</feature>
<proteinExistence type="predicted"/>
<feature type="binding site" evidence="3">
    <location>
        <position position="238"/>
    </location>
    <ligand>
        <name>substrate</name>
    </ligand>
</feature>
<feature type="binding site" evidence="3">
    <location>
        <position position="264"/>
    </location>
    <ligand>
        <name>substrate</name>
    </ligand>
</feature>
<evidence type="ECO:0000256" key="1">
    <source>
        <dbReference type="ARBA" id="ARBA00022729"/>
    </source>
</evidence>